<accession>A0A8S1TG59</accession>
<sequence length="178" mass="21335">MDMKGPQDMQQQNSTKINIGFWNYKGLSQNKIELEQQGIYDIINSDKLNFQVIQVKMIGYQIDINIHDICLKKQKMKIVYNFINQAYKQIYLRNNKNLKYQHTILMNHHQISNLNDLIVIDDNIQQQQNVYTPDPIEQMSSISNFMIFQLKLFKAKNNMRIFKRNCIQQFQHKMICKL</sequence>
<dbReference type="AlphaFoldDB" id="A0A8S1TG59"/>
<evidence type="ECO:0000313" key="2">
    <source>
        <dbReference type="Proteomes" id="UP000689195"/>
    </source>
</evidence>
<protein>
    <submittedName>
        <fullName evidence="1">Uncharacterized protein</fullName>
    </submittedName>
</protein>
<reference evidence="1" key="1">
    <citation type="submission" date="2021-01" db="EMBL/GenBank/DDBJ databases">
        <authorList>
            <consortium name="Genoscope - CEA"/>
            <person name="William W."/>
        </authorList>
    </citation>
    <scope>NUCLEOTIDE SEQUENCE</scope>
</reference>
<keyword evidence="2" id="KW-1185">Reference proteome</keyword>
<name>A0A8S1TG59_9CILI</name>
<organism evidence="1 2">
    <name type="scientific">Paramecium pentaurelia</name>
    <dbReference type="NCBI Taxonomy" id="43138"/>
    <lineage>
        <taxon>Eukaryota</taxon>
        <taxon>Sar</taxon>
        <taxon>Alveolata</taxon>
        <taxon>Ciliophora</taxon>
        <taxon>Intramacronucleata</taxon>
        <taxon>Oligohymenophorea</taxon>
        <taxon>Peniculida</taxon>
        <taxon>Parameciidae</taxon>
        <taxon>Paramecium</taxon>
    </lineage>
</organism>
<gene>
    <name evidence="1" type="ORF">PPENT_87.1.T0190340</name>
</gene>
<proteinExistence type="predicted"/>
<evidence type="ECO:0000313" key="1">
    <source>
        <dbReference type="EMBL" id="CAD8149849.1"/>
    </source>
</evidence>
<dbReference type="EMBL" id="CAJJDO010000019">
    <property type="protein sequence ID" value="CAD8149849.1"/>
    <property type="molecule type" value="Genomic_DNA"/>
</dbReference>
<dbReference type="OrthoDB" id="432162at2759"/>
<dbReference type="Proteomes" id="UP000689195">
    <property type="component" value="Unassembled WGS sequence"/>
</dbReference>
<comment type="caution">
    <text evidence="1">The sequence shown here is derived from an EMBL/GenBank/DDBJ whole genome shotgun (WGS) entry which is preliminary data.</text>
</comment>